<dbReference type="Gene3D" id="3.10.490.10">
    <property type="entry name" value="Gamma-glutamyl cyclotransferase-like"/>
    <property type="match status" value="1"/>
</dbReference>
<accession>A0A366AZY8</accession>
<dbReference type="RefSeq" id="WP_113637061.1">
    <property type="nucleotide sequence ID" value="NZ_QNUX01000013.1"/>
</dbReference>
<sequence>MTGEKVKYIWYASYGSNILEERFLCYIKGGQPKGSAKNYGGCSDKSLPIDKVEIYINSELYFAKKTKSWNKGGVGFIKTSFDPKHQTLAKMYLITKEQFIDIVKQETDNNGELTINFDKAIIDGSLVFNEGSWYGNLICIETQYDYPIFTFTNQENLTTVTRPNENYLKTIIKGIQETYDHLNKEEITEYLITKQGIENNYSRENLIKLFDL</sequence>
<dbReference type="OrthoDB" id="8538589at2"/>
<protein>
    <recommendedName>
        <fullName evidence="3">Histone deacetylase</fullName>
    </recommendedName>
</protein>
<dbReference type="Proteomes" id="UP000253676">
    <property type="component" value="Unassembled WGS sequence"/>
</dbReference>
<evidence type="ECO:0000313" key="2">
    <source>
        <dbReference type="Proteomes" id="UP000253676"/>
    </source>
</evidence>
<name>A0A366AZY8_9FLAO</name>
<comment type="caution">
    <text evidence="1">The sequence shown here is derived from an EMBL/GenBank/DDBJ whole genome shotgun (WGS) entry which is preliminary data.</text>
</comment>
<reference evidence="1 2" key="1">
    <citation type="submission" date="2018-07" db="EMBL/GenBank/DDBJ databases">
        <title>Complete genome sequence of Flavobacterium psychrolimnae LMG 22018.</title>
        <authorList>
            <person name="Kim D.-U."/>
        </authorList>
    </citation>
    <scope>NUCLEOTIDE SEQUENCE [LARGE SCALE GENOMIC DNA]</scope>
    <source>
        <strain evidence="1 2">LMG 22018</strain>
    </source>
</reference>
<dbReference type="EMBL" id="QNUX01000013">
    <property type="protein sequence ID" value="RBN49477.1"/>
    <property type="molecule type" value="Genomic_DNA"/>
</dbReference>
<evidence type="ECO:0008006" key="3">
    <source>
        <dbReference type="Google" id="ProtNLM"/>
    </source>
</evidence>
<evidence type="ECO:0000313" key="1">
    <source>
        <dbReference type="EMBL" id="RBN49477.1"/>
    </source>
</evidence>
<proteinExistence type="predicted"/>
<gene>
    <name evidence="1" type="ORF">DR980_13630</name>
</gene>
<dbReference type="AlphaFoldDB" id="A0A366AZY8"/>
<organism evidence="1 2">
    <name type="scientific">Flavobacterium psychrolimnae</name>
    <dbReference type="NCBI Taxonomy" id="249351"/>
    <lineage>
        <taxon>Bacteria</taxon>
        <taxon>Pseudomonadati</taxon>
        <taxon>Bacteroidota</taxon>
        <taxon>Flavobacteriia</taxon>
        <taxon>Flavobacteriales</taxon>
        <taxon>Flavobacteriaceae</taxon>
        <taxon>Flavobacterium</taxon>
    </lineage>
</organism>
<keyword evidence="2" id="KW-1185">Reference proteome</keyword>